<keyword evidence="4" id="KW-1185">Reference proteome</keyword>
<feature type="transmembrane region" description="Helical" evidence="2">
    <location>
        <begin position="25"/>
        <end position="44"/>
    </location>
</feature>
<sequence length="230" mass="24942">MIEPFEALGEAWQDAFSWFVYPIRMPLLIVAWVVLIRLTALWVAPPLGRIIAWAGPKFAWLVGTVLLAPEYAYTMRLIRQGAGIPLALRLYGEGVESATDWMTASGRALGRHVRGFTAVSTKAALALVLLCVAVYNLNVLRHGSELDPPKAPATIWWKSFQAWLDDPQHPLWRDTLPRSGPHSPHHTPHSGRAPMGEFNGGRFDGEAAFRAGPASSSGAALPTGGATTGT</sequence>
<keyword evidence="2" id="KW-0472">Membrane</keyword>
<gene>
    <name evidence="3" type="ORF">FHS34_005243</name>
</gene>
<keyword evidence="2" id="KW-1133">Transmembrane helix</keyword>
<feature type="region of interest" description="Disordered" evidence="1">
    <location>
        <begin position="171"/>
        <end position="230"/>
    </location>
</feature>
<organism evidence="3 4">
    <name type="scientific">Streptomyces echinatus</name>
    <dbReference type="NCBI Taxonomy" id="67293"/>
    <lineage>
        <taxon>Bacteria</taxon>
        <taxon>Bacillati</taxon>
        <taxon>Actinomycetota</taxon>
        <taxon>Actinomycetes</taxon>
        <taxon>Kitasatosporales</taxon>
        <taxon>Streptomycetaceae</taxon>
        <taxon>Streptomyces</taxon>
    </lineage>
</organism>
<dbReference type="Proteomes" id="UP000585836">
    <property type="component" value="Unassembled WGS sequence"/>
</dbReference>
<feature type="compositionally biased region" description="Low complexity" evidence="1">
    <location>
        <begin position="211"/>
        <end position="230"/>
    </location>
</feature>
<dbReference type="RefSeq" id="WP_184969533.1">
    <property type="nucleotide sequence ID" value="NZ_BAAAWF010000104.1"/>
</dbReference>
<dbReference type="AlphaFoldDB" id="A0A7W9PXF9"/>
<name>A0A7W9PXF9_9ACTN</name>
<evidence type="ECO:0000313" key="4">
    <source>
        <dbReference type="Proteomes" id="UP000585836"/>
    </source>
</evidence>
<protein>
    <submittedName>
        <fullName evidence="3">Uncharacterized protein</fullName>
    </submittedName>
</protein>
<evidence type="ECO:0000256" key="2">
    <source>
        <dbReference type="SAM" id="Phobius"/>
    </source>
</evidence>
<reference evidence="3 4" key="1">
    <citation type="submission" date="2020-08" db="EMBL/GenBank/DDBJ databases">
        <title>Genomic Encyclopedia of Type Strains, Phase III (KMG-III): the genomes of soil and plant-associated and newly described type strains.</title>
        <authorList>
            <person name="Whitman W."/>
        </authorList>
    </citation>
    <scope>NUCLEOTIDE SEQUENCE [LARGE SCALE GENOMIC DNA]</scope>
    <source>
        <strain evidence="3 4">CECT 3313</strain>
    </source>
</reference>
<evidence type="ECO:0000313" key="3">
    <source>
        <dbReference type="EMBL" id="MBB5929756.1"/>
    </source>
</evidence>
<comment type="caution">
    <text evidence="3">The sequence shown here is derived from an EMBL/GenBank/DDBJ whole genome shotgun (WGS) entry which is preliminary data.</text>
</comment>
<keyword evidence="2" id="KW-0812">Transmembrane</keyword>
<evidence type="ECO:0000256" key="1">
    <source>
        <dbReference type="SAM" id="MobiDB-lite"/>
    </source>
</evidence>
<feature type="transmembrane region" description="Helical" evidence="2">
    <location>
        <begin position="50"/>
        <end position="69"/>
    </location>
</feature>
<accession>A0A7W9PXF9</accession>
<proteinExistence type="predicted"/>
<dbReference type="EMBL" id="JACHJK010000009">
    <property type="protein sequence ID" value="MBB5929756.1"/>
    <property type="molecule type" value="Genomic_DNA"/>
</dbReference>